<evidence type="ECO:0000313" key="3">
    <source>
        <dbReference type="Proteomes" id="UP001238496"/>
    </source>
</evidence>
<reference evidence="2 3" key="1">
    <citation type="submission" date="2023-07" db="EMBL/GenBank/DDBJ databases">
        <title>Genomic Encyclopedia of Type Strains, Phase IV (KMG-IV): sequencing the most valuable type-strain genomes for metagenomic binning, comparative biology and taxonomic classification.</title>
        <authorList>
            <person name="Goeker M."/>
        </authorList>
    </citation>
    <scope>NUCLEOTIDE SEQUENCE [LARGE SCALE GENOMIC DNA]</scope>
    <source>
        <strain evidence="2 3">DSM 1111</strain>
    </source>
</reference>
<dbReference type="InterPro" id="IPR023296">
    <property type="entry name" value="Glyco_hydro_beta-prop_sf"/>
</dbReference>
<comment type="caution">
    <text evidence="2">The sequence shown here is derived from an EMBL/GenBank/DDBJ whole genome shotgun (WGS) entry which is preliminary data.</text>
</comment>
<evidence type="ECO:0000259" key="1">
    <source>
        <dbReference type="Pfam" id="PF24793"/>
    </source>
</evidence>
<dbReference type="RefSeq" id="WP_307369086.1">
    <property type="nucleotide sequence ID" value="NZ_JAUSUW010000001.1"/>
</dbReference>
<name>A0ABU0G2H9_9HYPH</name>
<feature type="domain" description="Glucosamine inositolphosphorylceramide transferase 1 N-terminal" evidence="1">
    <location>
        <begin position="300"/>
        <end position="503"/>
    </location>
</feature>
<proteinExistence type="predicted"/>
<dbReference type="Pfam" id="PF24793">
    <property type="entry name" value="GINT1_N"/>
    <property type="match status" value="1"/>
</dbReference>
<dbReference type="Proteomes" id="UP001238496">
    <property type="component" value="Unassembled WGS sequence"/>
</dbReference>
<dbReference type="InterPro" id="IPR056442">
    <property type="entry name" value="GINT1_N"/>
</dbReference>
<keyword evidence="3" id="KW-1185">Reference proteome</keyword>
<dbReference type="SUPFAM" id="SSF75005">
    <property type="entry name" value="Arabinanase/levansucrase/invertase"/>
    <property type="match status" value="1"/>
</dbReference>
<evidence type="ECO:0000313" key="2">
    <source>
        <dbReference type="EMBL" id="MDQ0419517.1"/>
    </source>
</evidence>
<sequence>MDSLVTKAGKTGTRSPPATVLRIGVLVDRPDHLENWQLRIIDRILEDSRFCLASILVSPAPADRGKASKLLQLAFRLERSTLGRQPSYHPKHFSLADLPFEPVHSRVSGGSGQKLDLVLCLSDGGLNEPAIADLRFGEWHFSFSRHASAGADWFGYAGVIERSPVTEMHIEVRRDGAATDCILATAAFNTKFSAVRNGDFIKERAVTLLMRELRCLADTGGMELASPRPERKAAPSPPTGRQLARYAATLSRNLFARAVEAVQAKLGKDAAAWALYVGEGQPQDFDPRTAVPVTALGDEIRADPFLVEHEGQTYVFYEALEPGQTKAHIAVGRLIGNTLERLGIALKCDHHLSFPFVFRHDGQLFMMPETNQARRLEIWRCTEFPLRWELHSTALEGLSSADSTLTLFRDRWWLFTNISDFHAYEDHCSELHLFEVDGPDLKRVVPHRHNPVVIGSSVARNGGRPFEHAGKLFRPSQRNEHGIYGYGLNIMEIEQLDLETYRERCLRTIEPDFTPGLMACHHLDAAAGRYIIDVLPGQLPGSPR</sequence>
<organism evidence="2 3">
    <name type="scientific">Peteryoungia aggregata LMG 23059</name>
    <dbReference type="NCBI Taxonomy" id="1368425"/>
    <lineage>
        <taxon>Bacteria</taxon>
        <taxon>Pseudomonadati</taxon>
        <taxon>Pseudomonadota</taxon>
        <taxon>Alphaproteobacteria</taxon>
        <taxon>Hyphomicrobiales</taxon>
        <taxon>Rhizobiaceae</taxon>
        <taxon>Peteryoungia</taxon>
    </lineage>
</organism>
<gene>
    <name evidence="2" type="ORF">J2045_000527</name>
</gene>
<accession>A0ABU0G2H9</accession>
<protein>
    <recommendedName>
        <fullName evidence="1">Glucosamine inositolphosphorylceramide transferase 1 N-terminal domain-containing protein</fullName>
    </recommendedName>
</protein>
<dbReference type="EMBL" id="JAUSUW010000001">
    <property type="protein sequence ID" value="MDQ0419517.1"/>
    <property type="molecule type" value="Genomic_DNA"/>
</dbReference>